<sequence>MRTLFAPFAAATLIAVAAPAHADPGVDGGAADASFLASLRAAGISYNDPNQVISAAQTVCGLIGKGESGLQVLKDLKTTNPAITTDGAAEFAALSAKFYCPQQLTPSDGGAK</sequence>
<proteinExistence type="predicted"/>
<dbReference type="Pfam" id="PF05305">
    <property type="entry name" value="DUF732"/>
    <property type="match status" value="1"/>
</dbReference>
<dbReference type="Proteomes" id="UP000179734">
    <property type="component" value="Unassembled WGS sequence"/>
</dbReference>
<keyword evidence="1" id="KW-0732">Signal</keyword>
<dbReference type="EMBL" id="MLQM01000004">
    <property type="protein sequence ID" value="OHV06545.1"/>
    <property type="molecule type" value="Genomic_DNA"/>
</dbReference>
<evidence type="ECO:0000313" key="4">
    <source>
        <dbReference type="EMBL" id="PQM46199.1"/>
    </source>
</evidence>
<feature type="chain" id="PRO_5033281638" description="DUF732 domain-containing protein" evidence="1">
    <location>
        <begin position="23"/>
        <end position="112"/>
    </location>
</feature>
<feature type="signal peptide" evidence="1">
    <location>
        <begin position="1"/>
        <end position="22"/>
    </location>
</feature>
<gene>
    <name evidence="3" type="ORF">BKN37_01930</name>
    <name evidence="4" type="ORF">C1Y40_03636</name>
</gene>
<evidence type="ECO:0000313" key="6">
    <source>
        <dbReference type="Proteomes" id="UP000238296"/>
    </source>
</evidence>
<accession>A0A1S1NPX6</accession>
<protein>
    <recommendedName>
        <fullName evidence="2">DUF732 domain-containing protein</fullName>
    </recommendedName>
</protein>
<reference evidence="3 5" key="1">
    <citation type="submission" date="2016-10" db="EMBL/GenBank/DDBJ databases">
        <title>Genome sequence of Mycobacterium talmonii.</title>
        <authorList>
            <person name="Greninger A.L."/>
            <person name="Elliott B."/>
            <person name="Vasireddy S."/>
            <person name="Vasireddy R."/>
        </authorList>
    </citation>
    <scope>NUCLEOTIDE SEQUENCE [LARGE SCALE GENOMIC DNA]</scope>
    <source>
        <strain evidence="3">MO-5499</strain>
        <strain evidence="5">NE-TNMC-100812</strain>
    </source>
</reference>
<dbReference type="RefSeq" id="WP_071020458.1">
    <property type="nucleotide sequence ID" value="NZ_MLQM01000004.1"/>
</dbReference>
<keyword evidence="5" id="KW-1185">Reference proteome</keyword>
<evidence type="ECO:0000313" key="5">
    <source>
        <dbReference type="Proteomes" id="UP000179734"/>
    </source>
</evidence>
<reference evidence="4 6" key="2">
    <citation type="journal article" date="2017" name="Int. J. Syst. Evol. Microbiol.">
        <title>Mycobacterium talmoniae sp. nov., a slowly growing mycobacterium isolated from human respiratory samples.</title>
        <authorList>
            <person name="Davidson R.M."/>
            <person name="DeGroote M.A."/>
            <person name="Marola J.L."/>
            <person name="Buss S."/>
            <person name="Jones V."/>
            <person name="McNeil M.R."/>
            <person name="Freifeld A.G."/>
            <person name="Elaine Epperson L."/>
            <person name="Hasan N.A."/>
            <person name="Jackson M."/>
            <person name="Iwen P.C."/>
            <person name="Salfinger M."/>
            <person name="Strong M."/>
        </authorList>
    </citation>
    <scope>NUCLEOTIDE SEQUENCE [LARGE SCALE GENOMIC DNA]</scope>
    <source>
        <strain evidence="4 6">ATCC BAA-2683</strain>
    </source>
</reference>
<dbReference type="AlphaFoldDB" id="A0A1S1NPX6"/>
<name>A0A1S1NPX6_9MYCO</name>
<organism evidence="3 5">
    <name type="scientific">Mycobacterium talmoniae</name>
    <dbReference type="NCBI Taxonomy" id="1858794"/>
    <lineage>
        <taxon>Bacteria</taxon>
        <taxon>Bacillati</taxon>
        <taxon>Actinomycetota</taxon>
        <taxon>Actinomycetes</taxon>
        <taxon>Mycobacteriales</taxon>
        <taxon>Mycobacteriaceae</taxon>
        <taxon>Mycobacterium</taxon>
    </lineage>
</organism>
<evidence type="ECO:0000313" key="3">
    <source>
        <dbReference type="EMBL" id="OHV06545.1"/>
    </source>
</evidence>
<evidence type="ECO:0000259" key="2">
    <source>
        <dbReference type="Pfam" id="PF05305"/>
    </source>
</evidence>
<dbReference type="EMBL" id="PPEA01000530">
    <property type="protein sequence ID" value="PQM46199.1"/>
    <property type="molecule type" value="Genomic_DNA"/>
</dbReference>
<dbReference type="Proteomes" id="UP000238296">
    <property type="component" value="Unassembled WGS sequence"/>
</dbReference>
<evidence type="ECO:0000256" key="1">
    <source>
        <dbReference type="SAM" id="SignalP"/>
    </source>
</evidence>
<dbReference type="InterPro" id="IPR007969">
    <property type="entry name" value="DUF732"/>
</dbReference>
<reference evidence="4" key="3">
    <citation type="submission" date="2018-01" db="EMBL/GenBank/DDBJ databases">
        <authorList>
            <person name="Gaut B.S."/>
            <person name="Morton B.R."/>
            <person name="Clegg M.T."/>
            <person name="Duvall M.R."/>
        </authorList>
    </citation>
    <scope>NUCLEOTIDE SEQUENCE</scope>
    <source>
        <strain evidence="4">ATCC BAA-2683</strain>
    </source>
</reference>
<feature type="domain" description="DUF732" evidence="2">
    <location>
        <begin position="31"/>
        <end position="102"/>
    </location>
</feature>
<comment type="caution">
    <text evidence="3">The sequence shown here is derived from an EMBL/GenBank/DDBJ whole genome shotgun (WGS) entry which is preliminary data.</text>
</comment>